<name>A0A2C6BRL3_FUSNP</name>
<evidence type="ECO:0000256" key="1">
    <source>
        <dbReference type="SAM" id="Phobius"/>
    </source>
</evidence>
<keyword evidence="1" id="KW-0812">Transmembrane</keyword>
<sequence>MRNKVFRKFITIIFLLIYNIEIFAANLVVDPNSNYNTKLDESASGVPIVNISTPNDRGVSINEFSEYNIDEKGQILNNADNIGRSYLGGIINANPNLAPNQAANLVILQVNGSNRSQIEGYLEALSREKIDVILSNENGLYINNGGTINIKNFTATTGKVNLKDGDFIGIDVEKGNIVIGPNGIDGTNANYVELIAKTLELRGNVVANDLKVVTGSNSTTSPTNNIAIDAKELGGMYANRIRIISTDKGAGVNSDAFIVSKDSKLEITADGKIKVNKVQGKGIDIKGKEYEQKDLAYSDEEISINADKIKLSGTGTQANKEINLNGVVENNATIYTKEGIKTKGLTNTGVVQAIKNIEIEGNLLNKGEILTNEKFTAKDVNSKKLVALEGISVNNLINTEEVLTNKELKINGSLENNGNIQALDDISIKENVDNKGKIVTEASFTSGDFKNKKVLSAKNNIAVNKLENSGKIVTEKKLDISSSLINSGAIEAESDIKVTENVLNTGEILTNGSFTAKDINSKKLVALKGISVNNLKNDETIATNENLDIVGDFENNGKVSTNKSLNVAGELKNTGDIQTLDNISIKENALNKGNILTNGFFTSKDLKNEKVLSAKNNITVNKLENNGKIVIGKNLDISKSLENSGRIEAVGNILISENANNTGDILTNGSFLAKDTKTTKSLIAKEGISISNLESSGIVATNKELNINGSLENNGNIQAIDKIDILGNVVNTGEILTNGKFTAKDINSKKLIALKGISVNNLKNDEIIATNENLDIAGNFENKGKVSTNKSLNIAGELKNSGDIQTLDNISIKENALNKGNILTNGFFTSKDLRNEKVLSAKNNIAVNKLENNGKIVTGKNLDISKSLENSGRIEAAGNILISENVNNTGDILTNESFLAKDTKTTKSLIAKEGITVSNLESSGIVATNKALNINGNLKNNGNIQAIDKINILGNVLNTGEILTNSSFTSKDIKTTKKLVSKENITVGKLENLGTVITNKKLNVAGELKNSGDIQTLDNISIKENALNKGNILTNGFFTSKDLKNEKILSVKNDITINKLENNGKIVTGKNLDISKSLENSGRIEAVGNILISENANNTGDILTNGSFLAKDTKTTKSLIAKEGITVSNLESSGIVATNKELNINGKLKNDGNIQAIDKINILGNVLNTGEILTNSSFTSKDIKTTKKLVSKEDITVGKLENLGTVITNKKLNVAGELKNTGDIQTLDNISIKENALNKGNILTNGFFASKDLKNEKVLSAKNDIAVNKLENNGKIVTGKDLIVKDNLINSSKIEAIGDIKVVSNVVNTGNILTNGSFVSKDVKNSKNISVNKDIDIGNLNNLKNATVITNKKININGELTNIGAIRSLENIKVTGNTINNGDIFTNKNFVTSDLINKQKIIAKEKIDIKNLKNTGTIASGDKFTINGNFENTDNIETVNLDVTGNKLTNSGSIKADNISTNVSNIINDGKILSFNNISFSNAKNILNKNEITALKDIEANNTNLVNSGEIASNGKVSLNNSSITNTKKIASSTIEMKDNKKFDNTGEIIGNNVTLTTINDIDLIGKLHGAQSLTISGKNITNNGETTGTGLTTITSSNFTNNKNLSAQTLTVTATGDVVNNSMLSGGKVTVKGNNIENNDLISAAGDLSLKAENKVENKSGKAIFAGNKLSITGKEILNNKNSELLGSNIELTADKVRNEVGTIKAFNDITIKTDKFQNIGEVKDLDKYESYYETWDGKILSESEINDWKRYISPHIPSKGGGTQHASEKVRRDQKKAYEEVVNKVENDKYKSLLFPKYTAYIKRHLGNKGEYTETTGSASIQDIPLKEKLRALSETEYGKVLAGNNITIEGKNGGNASEVLNKDAIISAGNTVNIDTDKLENIVSIGDKKIKVKTGQEKMFIKFKRKKTHHGLSRTVSAEVTYTRDLIDDGRITYVAGSPSIIEGKNVIVNNLVKQEIDDANGKIKSDNLQTELDFEAKKNNTGKSEKIDEIALNSKKSIDNLEQDNINIDNTKKLNKYTGINIKNDKINAPKQIKAQNIVSTTYSEIKPSAVNTVKNELVKYSNVGGKGVVYNGNFKDIGEKATLIASTKIIDEIVKSATINLDSSLPSALFIKNVSPNSKYLLETRPKYINQNSFYGSDYFLGRIGYEEKWNRVKRLGDAYYENELIERSITEKLGTRFLNGKEISAKDLMDNAAEEAKKNNLTVGKPLTKEQIAKLDRDIVWYEYQNVDGIQVLAPKIYLSKNTLKNLNTDSRSRITGLENTYVRTGNLENTGLIGGYGNTYVEAKEVNNRTLGNQLAEIRGNNTTIIAQNNINNIGARISGNENLNLVAIDGDIVNKSTVEKIEFNNGEFDRSKFTKIDSVGEIVSNGNLNILTNNYTSIGAITQAKNADINVANDINILSQELNGEQKFGKDDSQYNYYGFERNIGSIVKVENLNTTANNFNISGSVVTAKTADLNVDKLNIESKVDKEDEINKTSYKDLLKSGSKKETIHNEENSVGSLYVENKGIIRGDVNLVGSNLVLGNDSFVDGKLTTDSRELHSSYSLEEKKKGFSGSIGSGGFSVGYGKSESKLKEKDLTNAKSNLVLGDGTTLNKGADITATNLIHGNISINNGDVKFGARKDVKDIETSSKSSGINLSVKIKSDALDRAKQGVDSFKQIKSGDVLGGVATSTNTVTGVVQGLSGNITKKDGSKATLKDIKDGDFKVNNNFYANAGVNLGFNKSSSNSNSHSESGVVTTIRGKDKNSSITYNNVKNIEYIGTQAQDTKFIYNNVENITKKAVELNNYSSSSSKSSGISTGVTINYNNGFQAEADAIRVSASQSKINTNGTTYQNGRFVDVDEVHNNTKNMTLSGFNQIGGTVTGNIQNLTIESKQNTSTTTGSTKGGSIGFAPNGMPNSISANYSQTNGERKYVDDPTTFIIGDGSNLKVGKVENTAGAIGATGNGKLSIDEYIGHNLENKDETKTKGASLSLSPSSTPVSGVGINYANRDLESVTKNTVVGNVSIGKSSGDEINKDIASMTEVTKDEDTKTNIFIESQTIKYALNPSQFKEDLQIAIIEGKATGRTVVKTIDNMINGDKSQDIGDAEKRSLIEIKEAIVRVQTAPAMDIIAEKDLADKNIQARLGVEIEKFDPNDPTLSEKVRERINELKAEGKEIVAFYDKVTKKIFINQNAKDDEVRASIAREYKIKEDLELGRGKENDKGQLRSTVAGEIAYDEIKDRLKKGDKNPISASSFDVAKMGEDSEVTSDKYGEIKEGIGNMTGDAMELSVVASEADINPGILDKDPEKRKKLEQSGKKFEEKYHKNIDYMIEGWHRPEYAERELPILKEKIDKEKNSEMKNLLTARYNYLEEEAHPIRSIKEGFVSGFKEGSADAITLYAASKIPLIGKYVTFGTVVYGGVTSAINASKEEPKIAITFKQANDIKRIAPEFYKDAESSFIIGNKSDVSNSALIGAAEYYYKNNKTPDKRLGNSTGYLTGGAVAYKGISIAESKYNSLKVSTSDINKTVEVAKQNDIGLSQQEGSKHQKGQAPKNQEIVDRLGKGQLDIKKAPGLDTVSEENLIKFQSEVSKSGVKVDLKTGELIGPRGGKGKVVGITPSGKVVANMSGRNVIFENGKQNPVSAGSFKKFEIPKTNEVVEVPSEVIAKNNTKKVSENMFNGFLDKAKSKITGKPVTQVQLERIGIKSEVKDIGLKVDGTTKTGLDIDEALENNLGRTFKTYDSYDKTTKTATSVKSIDMNSKTYISGSGLNNTLNKYERAMKNFDNYKLDNVYLSKDKIDQSILKIVINNEPLNKSQMENLKKFVETANKDGIKVEAVILK</sequence>
<evidence type="ECO:0000313" key="3">
    <source>
        <dbReference type="EMBL" id="PHI06853.1"/>
    </source>
</evidence>
<organism evidence="3 4">
    <name type="scientific">Fusobacterium nucleatum subsp. polymorphum</name>
    <name type="common">Fusobacterium polymorphum</name>
    <dbReference type="NCBI Taxonomy" id="76857"/>
    <lineage>
        <taxon>Bacteria</taxon>
        <taxon>Fusobacteriati</taxon>
        <taxon>Fusobacteriota</taxon>
        <taxon>Fusobacteriia</taxon>
        <taxon>Fusobacteriales</taxon>
        <taxon>Fusobacteriaceae</taxon>
        <taxon>Fusobacterium</taxon>
    </lineage>
</organism>
<accession>A0A2C6BRL3</accession>
<dbReference type="Gene3D" id="3.40.1350.110">
    <property type="match status" value="1"/>
</dbReference>
<reference evidence="3 4" key="1">
    <citation type="submission" date="2017-06" db="EMBL/GenBank/DDBJ databases">
        <title>Draft genome sequence of Fusobacterium nucleatum subsp. polymorphum KCOM 1271 (=ChDC F305).</title>
        <authorList>
            <person name="Kook J.-K."/>
            <person name="Park S.-N."/>
            <person name="Lim Y.K."/>
            <person name="Roh H."/>
        </authorList>
    </citation>
    <scope>NUCLEOTIDE SEQUENCE [LARGE SCALE GENOMIC DNA]</scope>
    <source>
        <strain evidence="4">KCOM 1271 (ChDC F305)</strain>
    </source>
</reference>
<protein>
    <submittedName>
        <fullName evidence="3">Hemolysin</fullName>
    </submittedName>
</protein>
<dbReference type="InterPro" id="IPR011050">
    <property type="entry name" value="Pectin_lyase_fold/virulence"/>
</dbReference>
<dbReference type="InterPro" id="IPR033799">
    <property type="entry name" value="CdiA_EC869-like"/>
</dbReference>
<evidence type="ECO:0000259" key="2">
    <source>
        <dbReference type="SMART" id="SM00912"/>
    </source>
</evidence>
<proteinExistence type="predicted"/>
<dbReference type="RefSeq" id="WP_261790513.1">
    <property type="nucleotide sequence ID" value="NZ_CP077115.1"/>
</dbReference>
<dbReference type="InterPro" id="IPR012334">
    <property type="entry name" value="Pectin_lyas_fold"/>
</dbReference>
<comment type="caution">
    <text evidence="3">The sequence shown here is derived from an EMBL/GenBank/DDBJ whole genome shotgun (WGS) entry which is preliminary data.</text>
</comment>
<keyword evidence="1" id="KW-1133">Transmembrane helix</keyword>
<gene>
    <name evidence="3" type="ORF">CBG54_07295</name>
</gene>
<dbReference type="InterPro" id="IPR008638">
    <property type="entry name" value="FhaB/CdiA-like_TPS"/>
</dbReference>
<feature type="domain" description="Filamentous haemagglutinin FhaB/tRNA nuclease CdiA-like TPS" evidence="2">
    <location>
        <begin position="43"/>
        <end position="165"/>
    </location>
</feature>
<dbReference type="Pfam" id="PF21111">
    <property type="entry name" value="CDI_toxin_EC869_like"/>
    <property type="match status" value="1"/>
</dbReference>
<dbReference type="SUPFAM" id="SSF51126">
    <property type="entry name" value="Pectin lyase-like"/>
    <property type="match status" value="1"/>
</dbReference>
<dbReference type="SMART" id="SM00912">
    <property type="entry name" value="Haemagg_act"/>
    <property type="match status" value="1"/>
</dbReference>
<evidence type="ECO:0000313" key="4">
    <source>
        <dbReference type="Proteomes" id="UP000224182"/>
    </source>
</evidence>
<dbReference type="GO" id="GO:0004530">
    <property type="term" value="F:deoxyribonuclease I activity"/>
    <property type="evidence" value="ECO:0007669"/>
    <property type="project" value="InterPro"/>
</dbReference>
<dbReference type="EMBL" id="NIRN01000001">
    <property type="protein sequence ID" value="PHI06853.1"/>
    <property type="molecule type" value="Genomic_DNA"/>
</dbReference>
<feature type="transmembrane region" description="Helical" evidence="1">
    <location>
        <begin position="9"/>
        <end position="29"/>
    </location>
</feature>
<keyword evidence="1" id="KW-0472">Membrane</keyword>
<dbReference type="Gene3D" id="2.160.20.10">
    <property type="entry name" value="Single-stranded right-handed beta-helix, Pectin lyase-like"/>
    <property type="match status" value="1"/>
</dbReference>
<dbReference type="Proteomes" id="UP000224182">
    <property type="component" value="Unassembled WGS sequence"/>
</dbReference>